<dbReference type="GeneID" id="70244477"/>
<evidence type="ECO:0000313" key="2">
    <source>
        <dbReference type="Proteomes" id="UP001201262"/>
    </source>
</evidence>
<protein>
    <submittedName>
        <fullName evidence="1">Uncharacterized protein</fullName>
    </submittedName>
</protein>
<name>A0AAD4KUE0_9EURO</name>
<dbReference type="Proteomes" id="UP001201262">
    <property type="component" value="Unassembled WGS sequence"/>
</dbReference>
<dbReference type="EMBL" id="JAJTJA010000007">
    <property type="protein sequence ID" value="KAH8696761.1"/>
    <property type="molecule type" value="Genomic_DNA"/>
</dbReference>
<organism evidence="1 2">
    <name type="scientific">Talaromyces proteolyticus</name>
    <dbReference type="NCBI Taxonomy" id="1131652"/>
    <lineage>
        <taxon>Eukaryota</taxon>
        <taxon>Fungi</taxon>
        <taxon>Dikarya</taxon>
        <taxon>Ascomycota</taxon>
        <taxon>Pezizomycotina</taxon>
        <taxon>Eurotiomycetes</taxon>
        <taxon>Eurotiomycetidae</taxon>
        <taxon>Eurotiales</taxon>
        <taxon>Trichocomaceae</taxon>
        <taxon>Talaromyces</taxon>
        <taxon>Talaromyces sect. Bacilispori</taxon>
    </lineage>
</organism>
<proteinExistence type="predicted"/>
<dbReference type="AlphaFoldDB" id="A0AAD4KUE0"/>
<comment type="caution">
    <text evidence="1">The sequence shown here is derived from an EMBL/GenBank/DDBJ whole genome shotgun (WGS) entry which is preliminary data.</text>
</comment>
<accession>A0AAD4KUE0</accession>
<sequence length="209" mass="23783">MSGDPNDPEKGPGIIYHWTDSEDSSVKMNSFVWRLKININGQSSLATQVERVNPFAQEPQASVSLPLPTPPQALDNRPKFVYKVRSMDNPSNRQIFMTKTPKYLIFNVVMESGWGTLDTKLDAALEASGEAALMKSYFGHGAYMLSNVRFNQLISFHKTDGVNTHIVINLISRRVTTDSSTPGVYIYRYEDEYRRVSYNSKVEEKYNDR</sequence>
<evidence type="ECO:0000313" key="1">
    <source>
        <dbReference type="EMBL" id="KAH8696761.1"/>
    </source>
</evidence>
<reference evidence="1" key="1">
    <citation type="submission" date="2021-12" db="EMBL/GenBank/DDBJ databases">
        <title>Convergent genome expansion in fungi linked to evolution of root-endophyte symbiosis.</title>
        <authorList>
            <consortium name="DOE Joint Genome Institute"/>
            <person name="Ke Y.-H."/>
            <person name="Bonito G."/>
            <person name="Liao H.-L."/>
            <person name="Looney B."/>
            <person name="Rojas-Flechas A."/>
            <person name="Nash J."/>
            <person name="Hameed K."/>
            <person name="Schadt C."/>
            <person name="Martin F."/>
            <person name="Crous P.W."/>
            <person name="Miettinen O."/>
            <person name="Magnuson J.K."/>
            <person name="Labbe J."/>
            <person name="Jacobson D."/>
            <person name="Doktycz M.J."/>
            <person name="Veneault-Fourrey C."/>
            <person name="Kuo A."/>
            <person name="Mondo S."/>
            <person name="Calhoun S."/>
            <person name="Riley R."/>
            <person name="Ohm R."/>
            <person name="LaButti K."/>
            <person name="Andreopoulos B."/>
            <person name="Pangilinan J."/>
            <person name="Nolan M."/>
            <person name="Tritt A."/>
            <person name="Clum A."/>
            <person name="Lipzen A."/>
            <person name="Daum C."/>
            <person name="Barry K."/>
            <person name="Grigoriev I.V."/>
            <person name="Vilgalys R."/>
        </authorList>
    </citation>
    <scope>NUCLEOTIDE SEQUENCE</scope>
    <source>
        <strain evidence="1">PMI_201</strain>
    </source>
</reference>
<dbReference type="RefSeq" id="XP_046071697.1">
    <property type="nucleotide sequence ID" value="XM_046214190.1"/>
</dbReference>
<keyword evidence="2" id="KW-1185">Reference proteome</keyword>
<gene>
    <name evidence="1" type="ORF">BGW36DRAFT_360574</name>
</gene>